<accession>A0A152A7C2</accession>
<evidence type="ECO:0000313" key="2">
    <source>
        <dbReference type="EMBL" id="KYR02130.1"/>
    </source>
</evidence>
<proteinExistence type="predicted"/>
<reference evidence="2 3" key="1">
    <citation type="submission" date="2015-12" db="EMBL/GenBank/DDBJ databases">
        <title>Dictyostelia acquired genes for synthesis and detection of signals that induce cell-type specialization by lateral gene transfer from prokaryotes.</title>
        <authorList>
            <person name="Gloeckner G."/>
            <person name="Schaap P."/>
        </authorList>
    </citation>
    <scope>NUCLEOTIDE SEQUENCE [LARGE SCALE GENOMIC DNA]</scope>
    <source>
        <strain evidence="2 3">TK</strain>
    </source>
</reference>
<dbReference type="AlphaFoldDB" id="A0A152A7C2"/>
<organism evidence="2 3">
    <name type="scientific">Tieghemostelium lacteum</name>
    <name type="common">Slime mold</name>
    <name type="synonym">Dictyostelium lacteum</name>
    <dbReference type="NCBI Taxonomy" id="361077"/>
    <lineage>
        <taxon>Eukaryota</taxon>
        <taxon>Amoebozoa</taxon>
        <taxon>Evosea</taxon>
        <taxon>Eumycetozoa</taxon>
        <taxon>Dictyostelia</taxon>
        <taxon>Dictyosteliales</taxon>
        <taxon>Raperosteliaceae</taxon>
        <taxon>Tieghemostelium</taxon>
    </lineage>
</organism>
<sequence length="123" mass="14020">MSSVVYHSIYPKLLSVSDQFNAYNVSGQDVAVMYYTRNICAMCTEIKDEMNALLTTYAPYTYVKFYEISQNVSGNQLDPQFYDVNSFPTIKVFKDFEINEAPIFTINTTPYVSSVVDAINMVL</sequence>
<protein>
    <recommendedName>
        <fullName evidence="1">Thioredoxin domain-containing protein</fullName>
    </recommendedName>
</protein>
<dbReference type="Gene3D" id="3.40.30.10">
    <property type="entry name" value="Glutaredoxin"/>
    <property type="match status" value="1"/>
</dbReference>
<dbReference type="InterPro" id="IPR036249">
    <property type="entry name" value="Thioredoxin-like_sf"/>
</dbReference>
<comment type="caution">
    <text evidence="2">The sequence shown here is derived from an EMBL/GenBank/DDBJ whole genome shotgun (WGS) entry which is preliminary data.</text>
</comment>
<feature type="domain" description="Thioredoxin" evidence="1">
    <location>
        <begin position="18"/>
        <end position="97"/>
    </location>
</feature>
<dbReference type="SUPFAM" id="SSF52833">
    <property type="entry name" value="Thioredoxin-like"/>
    <property type="match status" value="1"/>
</dbReference>
<dbReference type="InParanoid" id="A0A152A7C2"/>
<dbReference type="Pfam" id="PF00085">
    <property type="entry name" value="Thioredoxin"/>
    <property type="match status" value="1"/>
</dbReference>
<gene>
    <name evidence="2" type="ORF">DLAC_00930</name>
</gene>
<evidence type="ECO:0000313" key="3">
    <source>
        <dbReference type="Proteomes" id="UP000076078"/>
    </source>
</evidence>
<evidence type="ECO:0000259" key="1">
    <source>
        <dbReference type="Pfam" id="PF00085"/>
    </source>
</evidence>
<dbReference type="InterPro" id="IPR013766">
    <property type="entry name" value="Thioredoxin_domain"/>
</dbReference>
<dbReference type="EMBL" id="LODT01000004">
    <property type="protein sequence ID" value="KYR02130.1"/>
    <property type="molecule type" value="Genomic_DNA"/>
</dbReference>
<keyword evidence="3" id="KW-1185">Reference proteome</keyword>
<name>A0A152A7C2_TIELA</name>
<dbReference type="Proteomes" id="UP000076078">
    <property type="component" value="Unassembled WGS sequence"/>
</dbReference>